<proteinExistence type="predicted"/>
<sequence length="51" mass="6059">MHRQKNIQPLDTRQENFVKIILNICKNQSLRPETRSQTLEINLIQGIKMIL</sequence>
<reference evidence="1" key="2">
    <citation type="submission" date="2015-06" db="UniProtKB">
        <authorList>
            <consortium name="EnsemblMetazoa"/>
        </authorList>
    </citation>
    <scope>IDENTIFICATION</scope>
</reference>
<dbReference type="Proteomes" id="UP000015104">
    <property type="component" value="Unassembled WGS sequence"/>
</dbReference>
<dbReference type="HOGENOM" id="CLU_3108994_0_0_1"/>
<dbReference type="EMBL" id="CAEY01000812">
    <property type="status" value="NOT_ANNOTATED_CDS"/>
    <property type="molecule type" value="Genomic_DNA"/>
</dbReference>
<dbReference type="EnsemblMetazoa" id="tetur02g08220.1">
    <property type="protein sequence ID" value="tetur02g08220.1"/>
    <property type="gene ID" value="tetur02g08220"/>
</dbReference>
<accession>T1JWG7</accession>
<evidence type="ECO:0000313" key="2">
    <source>
        <dbReference type="Proteomes" id="UP000015104"/>
    </source>
</evidence>
<evidence type="ECO:0000313" key="1">
    <source>
        <dbReference type="EnsemblMetazoa" id="tetur02g08220.1"/>
    </source>
</evidence>
<dbReference type="AlphaFoldDB" id="T1JWG7"/>
<organism evidence="1 2">
    <name type="scientific">Tetranychus urticae</name>
    <name type="common">Two-spotted spider mite</name>
    <dbReference type="NCBI Taxonomy" id="32264"/>
    <lineage>
        <taxon>Eukaryota</taxon>
        <taxon>Metazoa</taxon>
        <taxon>Ecdysozoa</taxon>
        <taxon>Arthropoda</taxon>
        <taxon>Chelicerata</taxon>
        <taxon>Arachnida</taxon>
        <taxon>Acari</taxon>
        <taxon>Acariformes</taxon>
        <taxon>Trombidiformes</taxon>
        <taxon>Prostigmata</taxon>
        <taxon>Eleutherengona</taxon>
        <taxon>Raphignathae</taxon>
        <taxon>Tetranychoidea</taxon>
        <taxon>Tetranychidae</taxon>
        <taxon>Tetranychus</taxon>
    </lineage>
</organism>
<reference evidence="2" key="1">
    <citation type="submission" date="2011-08" db="EMBL/GenBank/DDBJ databases">
        <authorList>
            <person name="Rombauts S."/>
        </authorList>
    </citation>
    <scope>NUCLEOTIDE SEQUENCE</scope>
    <source>
        <strain evidence="2">London</strain>
    </source>
</reference>
<keyword evidence="2" id="KW-1185">Reference proteome</keyword>
<protein>
    <submittedName>
        <fullName evidence="1">Uncharacterized protein</fullName>
    </submittedName>
</protein>
<name>T1JWG7_TETUR</name>